<keyword evidence="1" id="KW-0812">Transmembrane</keyword>
<dbReference type="AlphaFoldDB" id="A0A0G2AJE7"/>
<dbReference type="Proteomes" id="UP000033870">
    <property type="component" value="Unassembled WGS sequence"/>
</dbReference>
<name>A0A0G2AJE7_9BACT</name>
<protein>
    <submittedName>
        <fullName evidence="2">Uncharacterized protein</fullName>
    </submittedName>
</protein>
<keyword evidence="1" id="KW-1133">Transmembrane helix</keyword>
<reference evidence="2 3" key="1">
    <citation type="journal article" date="2015" name="Nature">
        <title>rRNA introns, odd ribosomes, and small enigmatic genomes across a large radiation of phyla.</title>
        <authorList>
            <person name="Brown C.T."/>
            <person name="Hug L.A."/>
            <person name="Thomas B.C."/>
            <person name="Sharon I."/>
            <person name="Castelle C.J."/>
            <person name="Singh A."/>
            <person name="Wilkins M.J."/>
            <person name="Williams K.H."/>
            <person name="Banfield J.F."/>
        </authorList>
    </citation>
    <scope>NUCLEOTIDE SEQUENCE [LARGE SCALE GENOMIC DNA]</scope>
</reference>
<dbReference type="EMBL" id="LCRX01000022">
    <property type="protein sequence ID" value="KKW41352.1"/>
    <property type="molecule type" value="Genomic_DNA"/>
</dbReference>
<comment type="caution">
    <text evidence="2">The sequence shown here is derived from an EMBL/GenBank/DDBJ whole genome shotgun (WGS) entry which is preliminary data.</text>
</comment>
<keyword evidence="1" id="KW-0472">Membrane</keyword>
<feature type="transmembrane region" description="Helical" evidence="1">
    <location>
        <begin position="85"/>
        <end position="113"/>
    </location>
</feature>
<evidence type="ECO:0000313" key="3">
    <source>
        <dbReference type="Proteomes" id="UP000033870"/>
    </source>
</evidence>
<organism evidence="2 3">
    <name type="scientific">Candidatus Magasanikbacteria bacterium GW2011_GWA2_56_11</name>
    <dbReference type="NCBI Taxonomy" id="1619044"/>
    <lineage>
        <taxon>Bacteria</taxon>
        <taxon>Candidatus Magasanikiibacteriota</taxon>
    </lineage>
</organism>
<evidence type="ECO:0000256" key="1">
    <source>
        <dbReference type="SAM" id="Phobius"/>
    </source>
</evidence>
<evidence type="ECO:0000313" key="2">
    <source>
        <dbReference type="EMBL" id="KKW41352.1"/>
    </source>
</evidence>
<accession>A0A0G2AJE7</accession>
<feature type="transmembrane region" description="Helical" evidence="1">
    <location>
        <begin position="6"/>
        <end position="25"/>
    </location>
</feature>
<dbReference type="STRING" id="1619044.UY92_C0022G0002"/>
<gene>
    <name evidence="2" type="ORF">UY92_C0022G0002</name>
</gene>
<sequence>MWLLVFQRIVVEFILDILYFPLWWYTGGAKHALLFGVDLIKDGNSHLAPGLWLKNIFVPMFGQYDWQGRLVSFFMRVVNIIGRSIGLLIWFLVVVMIFILWLIFPLVVGYMLVASLFGRVS</sequence>
<proteinExistence type="predicted"/>